<dbReference type="InterPro" id="IPR003656">
    <property type="entry name" value="Znf_BED"/>
</dbReference>
<evidence type="ECO:0000256" key="4">
    <source>
        <dbReference type="ARBA" id="ARBA00023015"/>
    </source>
</evidence>
<gene>
    <name evidence="8" type="ORF">KY290_005492</name>
</gene>
<keyword evidence="4" id="KW-0805">Transcription regulation</keyword>
<evidence type="ECO:0000313" key="8">
    <source>
        <dbReference type="EMBL" id="KAH0779065.1"/>
    </source>
</evidence>
<evidence type="ECO:0000313" key="9">
    <source>
        <dbReference type="Proteomes" id="UP000826656"/>
    </source>
</evidence>
<feature type="compositionally biased region" description="Low complexity" evidence="6">
    <location>
        <begin position="1"/>
        <end position="12"/>
    </location>
</feature>
<dbReference type="PANTHER" id="PTHR46481">
    <property type="entry name" value="ZINC FINGER BED DOMAIN-CONTAINING PROTEIN 4"/>
    <property type="match status" value="1"/>
</dbReference>
<dbReference type="InterPro" id="IPR012337">
    <property type="entry name" value="RNaseH-like_sf"/>
</dbReference>
<keyword evidence="2" id="KW-0863">Zinc-finger</keyword>
<feature type="compositionally biased region" description="Low complexity" evidence="6">
    <location>
        <begin position="194"/>
        <end position="209"/>
    </location>
</feature>
<keyword evidence="1" id="KW-0479">Metal-binding</keyword>
<dbReference type="Pfam" id="PF02892">
    <property type="entry name" value="zf-BED"/>
    <property type="match status" value="1"/>
</dbReference>
<proteinExistence type="predicted"/>
<feature type="region of interest" description="Disordered" evidence="6">
    <location>
        <begin position="194"/>
        <end position="217"/>
    </location>
</feature>
<sequence length="317" mass="35462">MTEIGSEISESGASNETIHNTPSPNEVEADIEASKKRKAMEPRAACWKHFEKFIDKDGATKAKCNYCGKTYAAIKVDNASSNSVTVKEISKQLTNWGTNIMEDQHLHVRCMAHILNFIVQDGLKEVGQSVKQVSGSKYVTNNVHFVEIAELDLILKEMTENEDSNLKKMAEMDKYMKALFDHYVKKSSKVSLFSSSSPTSSENSSGISSVNGDDNFQKRGSMRTKLEFVRHKVVSGSSSSKSELGRYLAEDVEPETDDFDILKWSSLTPKLVQALISLQDWYRSEPIPINVEEDLEYLELLELDMAHSGNESSIVDV</sequence>
<feature type="region of interest" description="Disordered" evidence="6">
    <location>
        <begin position="1"/>
        <end position="35"/>
    </location>
</feature>
<comment type="caution">
    <text evidence="8">The sequence shown here is derived from an EMBL/GenBank/DDBJ whole genome shotgun (WGS) entry which is preliminary data.</text>
</comment>
<dbReference type="InterPro" id="IPR052035">
    <property type="entry name" value="ZnF_BED_domain_contain"/>
</dbReference>
<evidence type="ECO:0000256" key="1">
    <source>
        <dbReference type="ARBA" id="ARBA00022723"/>
    </source>
</evidence>
<evidence type="ECO:0000256" key="6">
    <source>
        <dbReference type="SAM" id="MobiDB-lite"/>
    </source>
</evidence>
<dbReference type="Proteomes" id="UP000826656">
    <property type="component" value="Unassembled WGS sequence"/>
</dbReference>
<feature type="domain" description="BED-type" evidence="7">
    <location>
        <begin position="46"/>
        <end position="73"/>
    </location>
</feature>
<keyword evidence="9" id="KW-1185">Reference proteome</keyword>
<keyword evidence="5" id="KW-0804">Transcription</keyword>
<dbReference type="PANTHER" id="PTHR46481:SF7">
    <property type="entry name" value="ZINC FINGER BED DOMAIN-CONTAINING PROTEIN RICESLEEPER 2-LIKE"/>
    <property type="match status" value="1"/>
</dbReference>
<evidence type="ECO:0000256" key="2">
    <source>
        <dbReference type="ARBA" id="ARBA00022771"/>
    </source>
</evidence>
<dbReference type="EMBL" id="JAIVGD010000002">
    <property type="protein sequence ID" value="KAH0779065.1"/>
    <property type="molecule type" value="Genomic_DNA"/>
</dbReference>
<protein>
    <recommendedName>
        <fullName evidence="7">BED-type domain-containing protein</fullName>
    </recommendedName>
</protein>
<evidence type="ECO:0000256" key="5">
    <source>
        <dbReference type="ARBA" id="ARBA00023163"/>
    </source>
</evidence>
<organism evidence="8 9">
    <name type="scientific">Solanum tuberosum</name>
    <name type="common">Potato</name>
    <dbReference type="NCBI Taxonomy" id="4113"/>
    <lineage>
        <taxon>Eukaryota</taxon>
        <taxon>Viridiplantae</taxon>
        <taxon>Streptophyta</taxon>
        <taxon>Embryophyta</taxon>
        <taxon>Tracheophyta</taxon>
        <taxon>Spermatophyta</taxon>
        <taxon>Magnoliopsida</taxon>
        <taxon>eudicotyledons</taxon>
        <taxon>Gunneridae</taxon>
        <taxon>Pentapetalae</taxon>
        <taxon>asterids</taxon>
        <taxon>lamiids</taxon>
        <taxon>Solanales</taxon>
        <taxon>Solanaceae</taxon>
        <taxon>Solanoideae</taxon>
        <taxon>Solaneae</taxon>
        <taxon>Solanum</taxon>
    </lineage>
</organism>
<reference evidence="8 9" key="1">
    <citation type="journal article" date="2021" name="bioRxiv">
        <title>Chromosome-scale and haplotype-resolved genome assembly of a tetraploid potato cultivar.</title>
        <authorList>
            <person name="Sun H."/>
            <person name="Jiao W.-B."/>
            <person name="Krause K."/>
            <person name="Campoy J.A."/>
            <person name="Goel M."/>
            <person name="Folz-Donahue K."/>
            <person name="Kukat C."/>
            <person name="Huettel B."/>
            <person name="Schneeberger K."/>
        </authorList>
    </citation>
    <scope>NUCLEOTIDE SEQUENCE [LARGE SCALE GENOMIC DNA]</scope>
    <source>
        <strain evidence="8">SolTubOtavaFocal</strain>
        <tissue evidence="8">Leaves</tissue>
    </source>
</reference>
<dbReference type="SUPFAM" id="SSF53098">
    <property type="entry name" value="Ribonuclease H-like"/>
    <property type="match status" value="1"/>
</dbReference>
<accession>A0ABQ7WEA8</accession>
<keyword evidence="3" id="KW-0862">Zinc</keyword>
<feature type="compositionally biased region" description="Polar residues" evidence="6">
    <location>
        <begin position="13"/>
        <end position="24"/>
    </location>
</feature>
<name>A0ABQ7WEA8_SOLTU</name>
<evidence type="ECO:0000256" key="3">
    <source>
        <dbReference type="ARBA" id="ARBA00022833"/>
    </source>
</evidence>
<evidence type="ECO:0000259" key="7">
    <source>
        <dbReference type="Pfam" id="PF02892"/>
    </source>
</evidence>